<sequence>MKSLEEKQLQSEEIFKGNIITVTHEKVELPDGNTAMRECVYHRGGVCILAIEDDCIYLIRQYRYPNRMETIEIPAGKLEEGENPDEACYREFEEETSRRAQNMRFILKLLPTPGFCSEADYLYEAENFKKVDDALPQDDDEFLKFIKMPIDEAYAKVLSGEIVDAKTIIAIMYAYNRKHCK</sequence>
<dbReference type="Proteomes" id="UP000268059">
    <property type="component" value="Chromosome"/>
</dbReference>
<dbReference type="KEGG" id="ebm:SG0102_09080"/>
<dbReference type="PANTHER" id="PTHR11839:SF18">
    <property type="entry name" value="NUDIX HYDROLASE DOMAIN-CONTAINING PROTEIN"/>
    <property type="match status" value="1"/>
</dbReference>
<keyword evidence="5" id="KW-1185">Reference proteome</keyword>
<dbReference type="InterPro" id="IPR000086">
    <property type="entry name" value="NUDIX_hydrolase_dom"/>
</dbReference>
<dbReference type="PROSITE" id="PS51462">
    <property type="entry name" value="NUDIX"/>
    <property type="match status" value="1"/>
</dbReference>
<dbReference type="AlphaFoldDB" id="A0A3G9JSZ3"/>
<dbReference type="PANTHER" id="PTHR11839">
    <property type="entry name" value="UDP/ADP-SUGAR PYROPHOSPHATASE"/>
    <property type="match status" value="1"/>
</dbReference>
<keyword evidence="2" id="KW-0378">Hydrolase</keyword>
<dbReference type="OrthoDB" id="9806150at2"/>
<evidence type="ECO:0000256" key="1">
    <source>
        <dbReference type="ARBA" id="ARBA00001946"/>
    </source>
</evidence>
<feature type="domain" description="Nudix hydrolase" evidence="3">
    <location>
        <begin position="40"/>
        <end position="170"/>
    </location>
</feature>
<evidence type="ECO:0000259" key="3">
    <source>
        <dbReference type="PROSITE" id="PS51462"/>
    </source>
</evidence>
<organism evidence="4 5">
    <name type="scientific">Intestinibaculum porci</name>
    <dbReference type="NCBI Taxonomy" id="2487118"/>
    <lineage>
        <taxon>Bacteria</taxon>
        <taxon>Bacillati</taxon>
        <taxon>Bacillota</taxon>
        <taxon>Erysipelotrichia</taxon>
        <taxon>Erysipelotrichales</taxon>
        <taxon>Erysipelotrichaceae</taxon>
        <taxon>Intestinibaculum</taxon>
    </lineage>
</organism>
<dbReference type="RefSeq" id="WP_125118890.1">
    <property type="nucleotide sequence ID" value="NZ_AP019309.1"/>
</dbReference>
<proteinExistence type="predicted"/>
<dbReference type="Pfam" id="PF00293">
    <property type="entry name" value="NUDIX"/>
    <property type="match status" value="1"/>
</dbReference>
<dbReference type="Gene3D" id="3.90.79.10">
    <property type="entry name" value="Nucleoside Triphosphate Pyrophosphohydrolase"/>
    <property type="match status" value="1"/>
</dbReference>
<protein>
    <submittedName>
        <fullName evidence="4">ADP-ribose pyrophosphatase</fullName>
    </submittedName>
</protein>
<dbReference type="GO" id="GO:0019693">
    <property type="term" value="P:ribose phosphate metabolic process"/>
    <property type="evidence" value="ECO:0007669"/>
    <property type="project" value="TreeGrafter"/>
</dbReference>
<dbReference type="FunCoup" id="A0A3G9JSZ3">
    <property type="interactions" value="320"/>
</dbReference>
<dbReference type="GO" id="GO:0006753">
    <property type="term" value="P:nucleoside phosphate metabolic process"/>
    <property type="evidence" value="ECO:0007669"/>
    <property type="project" value="TreeGrafter"/>
</dbReference>
<dbReference type="SUPFAM" id="SSF55811">
    <property type="entry name" value="Nudix"/>
    <property type="match status" value="1"/>
</dbReference>
<dbReference type="EMBL" id="AP019309">
    <property type="protein sequence ID" value="BBH25974.1"/>
    <property type="molecule type" value="Genomic_DNA"/>
</dbReference>
<dbReference type="InParanoid" id="A0A3G9JSZ3"/>
<name>A0A3G9JSZ3_9FIRM</name>
<evidence type="ECO:0000313" key="5">
    <source>
        <dbReference type="Proteomes" id="UP000268059"/>
    </source>
</evidence>
<comment type="cofactor">
    <cofactor evidence="1">
        <name>Mg(2+)</name>
        <dbReference type="ChEBI" id="CHEBI:18420"/>
    </cofactor>
</comment>
<dbReference type="CDD" id="cd03424">
    <property type="entry name" value="NUDIX_ADPRase_Nudt5_UGPPase_Nudt14"/>
    <property type="match status" value="1"/>
</dbReference>
<evidence type="ECO:0000256" key="2">
    <source>
        <dbReference type="ARBA" id="ARBA00022801"/>
    </source>
</evidence>
<accession>A0A3G9JSZ3</accession>
<dbReference type="InterPro" id="IPR015797">
    <property type="entry name" value="NUDIX_hydrolase-like_dom_sf"/>
</dbReference>
<dbReference type="GO" id="GO:0016787">
    <property type="term" value="F:hydrolase activity"/>
    <property type="evidence" value="ECO:0007669"/>
    <property type="project" value="UniProtKB-KW"/>
</dbReference>
<evidence type="ECO:0000313" key="4">
    <source>
        <dbReference type="EMBL" id="BBH25974.1"/>
    </source>
</evidence>
<reference evidence="4 5" key="1">
    <citation type="submission" date="2018-11" db="EMBL/GenBank/DDBJ databases">
        <title>Novel Erysipelotrichaceae bacterium isolated from small intestine of a swine.</title>
        <authorList>
            <person name="Kim J.S."/>
            <person name="Choe H."/>
            <person name="Lee Y.R."/>
            <person name="Kim K.M."/>
            <person name="Park D.S."/>
        </authorList>
    </citation>
    <scope>NUCLEOTIDE SEQUENCE [LARGE SCALE GENOMIC DNA]</scope>
    <source>
        <strain evidence="4 5">SG0102</strain>
    </source>
</reference>
<dbReference type="GO" id="GO:0005829">
    <property type="term" value="C:cytosol"/>
    <property type="evidence" value="ECO:0007669"/>
    <property type="project" value="TreeGrafter"/>
</dbReference>
<gene>
    <name evidence="4" type="primary">nudF</name>
    <name evidence="4" type="ORF">SG0102_09080</name>
</gene>